<dbReference type="PANTHER" id="PTHR41774">
    <property type="match status" value="1"/>
</dbReference>
<dbReference type="PANTHER" id="PTHR41774:SF1">
    <property type="entry name" value="NGG1P INTERACTING FACTOR NIF3"/>
    <property type="match status" value="1"/>
</dbReference>
<dbReference type="FunFam" id="3.30.70.120:FF:000006">
    <property type="entry name" value="GTP cyclohydrolase 1 type 2 homolog"/>
    <property type="match status" value="1"/>
</dbReference>
<proteinExistence type="predicted"/>
<organism evidence="1 2">
    <name type="scientific">candidate division Kazan bacterium GW2011_GWB1_52_7</name>
    <dbReference type="NCBI Taxonomy" id="1620414"/>
    <lineage>
        <taxon>Bacteria</taxon>
        <taxon>Bacteria division Kazan-3B-28</taxon>
    </lineage>
</organism>
<evidence type="ECO:0008006" key="3">
    <source>
        <dbReference type="Google" id="ProtNLM"/>
    </source>
</evidence>
<dbReference type="InterPro" id="IPR036069">
    <property type="entry name" value="DUF34/NIF3_sf"/>
</dbReference>
<dbReference type="EMBL" id="LCRB01000002">
    <property type="protein sequence ID" value="KKW26980.1"/>
    <property type="molecule type" value="Genomic_DNA"/>
</dbReference>
<dbReference type="Proteomes" id="UP000034913">
    <property type="component" value="Unassembled WGS sequence"/>
</dbReference>
<evidence type="ECO:0000313" key="1">
    <source>
        <dbReference type="EMBL" id="KKW26980.1"/>
    </source>
</evidence>
<dbReference type="InterPro" id="IPR015867">
    <property type="entry name" value="N-reg_PII/ATP_PRibTrfase_C"/>
</dbReference>
<dbReference type="PATRIC" id="fig|1620414.3.peg.547"/>
<name>A0A0G1X820_UNCK3</name>
<sequence>MNGNQVKIVVFVPESHADAVRKAMNDAGAGRVGNYTNCSFSSKGVGRFLPQAGANPAIGEVGKLEAVEEERIEMVCPREVLTNVISAMKKAHPYEEVAYDIYPLEIE</sequence>
<dbReference type="Gene3D" id="3.30.70.120">
    <property type="match status" value="1"/>
</dbReference>
<gene>
    <name evidence="1" type="ORF">VF00_C0002G0307</name>
</gene>
<accession>A0A0G1X820</accession>
<dbReference type="AlphaFoldDB" id="A0A0G1X820"/>
<evidence type="ECO:0000313" key="2">
    <source>
        <dbReference type="Proteomes" id="UP000034913"/>
    </source>
</evidence>
<dbReference type="SUPFAM" id="SSF102705">
    <property type="entry name" value="NIF3 (NGG1p interacting factor 3)-like"/>
    <property type="match status" value="1"/>
</dbReference>
<protein>
    <recommendedName>
        <fullName evidence="3">NGG1p interacting factor NIF3</fullName>
    </recommendedName>
</protein>
<reference evidence="1 2" key="1">
    <citation type="journal article" date="2015" name="Nature">
        <title>rRNA introns, odd ribosomes, and small enigmatic genomes across a large radiation of phyla.</title>
        <authorList>
            <person name="Brown C.T."/>
            <person name="Hug L.A."/>
            <person name="Thomas B.C."/>
            <person name="Sharon I."/>
            <person name="Castelle C.J."/>
            <person name="Singh A."/>
            <person name="Wilkins M.J."/>
            <person name="Williams K.H."/>
            <person name="Banfield J.F."/>
        </authorList>
    </citation>
    <scope>NUCLEOTIDE SEQUENCE [LARGE SCALE GENOMIC DNA]</scope>
</reference>
<comment type="caution">
    <text evidence="1">The sequence shown here is derived from an EMBL/GenBank/DDBJ whole genome shotgun (WGS) entry which is preliminary data.</text>
</comment>